<evidence type="ECO:0000256" key="5">
    <source>
        <dbReference type="ARBA" id="ARBA00023242"/>
    </source>
</evidence>
<organism evidence="7 8">
    <name type="scientific">Salix dunnii</name>
    <dbReference type="NCBI Taxonomy" id="1413687"/>
    <lineage>
        <taxon>Eukaryota</taxon>
        <taxon>Viridiplantae</taxon>
        <taxon>Streptophyta</taxon>
        <taxon>Embryophyta</taxon>
        <taxon>Tracheophyta</taxon>
        <taxon>Spermatophyta</taxon>
        <taxon>Magnoliopsida</taxon>
        <taxon>eudicotyledons</taxon>
        <taxon>Gunneridae</taxon>
        <taxon>Pentapetalae</taxon>
        <taxon>rosids</taxon>
        <taxon>fabids</taxon>
        <taxon>Malpighiales</taxon>
        <taxon>Salicaceae</taxon>
        <taxon>Saliceae</taxon>
        <taxon>Salix</taxon>
    </lineage>
</organism>
<feature type="domain" description="TF-B3" evidence="6">
    <location>
        <begin position="74"/>
        <end position="174"/>
    </location>
</feature>
<dbReference type="GO" id="GO:0005634">
    <property type="term" value="C:nucleus"/>
    <property type="evidence" value="ECO:0007669"/>
    <property type="project" value="UniProtKB-SubCell"/>
</dbReference>
<dbReference type="EMBL" id="JADGMS010000012">
    <property type="protein sequence ID" value="KAF9671116.1"/>
    <property type="molecule type" value="Genomic_DNA"/>
</dbReference>
<evidence type="ECO:0000313" key="7">
    <source>
        <dbReference type="EMBL" id="KAF9671116.1"/>
    </source>
</evidence>
<dbReference type="Gene3D" id="2.40.330.10">
    <property type="entry name" value="DNA-binding pseudobarrel domain"/>
    <property type="match status" value="2"/>
</dbReference>
<sequence>MTEILPVPSWCLSYMLSGRLQVTSRTDSFNFNGHPLLQLNSNLSLAIEFQSIPCVYKMVPHTATKQAKIKIKMAEFSKLLTKTDIHKRLSLPAKFFKPLSSFKGSHVQDLQAIDESGFVWSFQCSTRKKGHPKPVLSKGWLAFARHKELKNGDRVKFFKEKRQIVPATPLYKIETEREIKIFGVIFGYSPIILRKTDTSKALSVPTAYLRYLPSFNGAHAVSFQAMDESGFVWTFKCSTRQNRHWKPVLSKGWLAFVRSKNLKVGDKIKFSVLDQTAGVPFYRVQAAKEVKIFGAIFGYSPIISPSIP</sequence>
<evidence type="ECO:0000256" key="3">
    <source>
        <dbReference type="ARBA" id="ARBA00023125"/>
    </source>
</evidence>
<keyword evidence="8" id="KW-1185">Reference proteome</keyword>
<protein>
    <recommendedName>
        <fullName evidence="6">TF-B3 domain-containing protein</fullName>
    </recommendedName>
</protein>
<keyword evidence="3" id="KW-0238">DNA-binding</keyword>
<gene>
    <name evidence="7" type="ORF">SADUNF_Sadunf12G0014100</name>
</gene>
<dbReference type="CDD" id="cd10017">
    <property type="entry name" value="B3_DNA"/>
    <property type="match status" value="2"/>
</dbReference>
<evidence type="ECO:0000313" key="8">
    <source>
        <dbReference type="Proteomes" id="UP000657918"/>
    </source>
</evidence>
<dbReference type="GO" id="GO:0003677">
    <property type="term" value="F:DNA binding"/>
    <property type="evidence" value="ECO:0007669"/>
    <property type="project" value="UniProtKB-KW"/>
</dbReference>
<keyword evidence="5" id="KW-0539">Nucleus</keyword>
<reference evidence="7 8" key="1">
    <citation type="submission" date="2020-10" db="EMBL/GenBank/DDBJ databases">
        <title>Plant Genome Project.</title>
        <authorList>
            <person name="Zhang R.-G."/>
        </authorList>
    </citation>
    <scope>NUCLEOTIDE SEQUENCE [LARGE SCALE GENOMIC DNA]</scope>
    <source>
        <strain evidence="7">FAFU-HL-1</strain>
        <tissue evidence="7">Leaf</tissue>
    </source>
</reference>
<dbReference type="PROSITE" id="PS50863">
    <property type="entry name" value="B3"/>
    <property type="match status" value="2"/>
</dbReference>
<dbReference type="InterPro" id="IPR015300">
    <property type="entry name" value="DNA-bd_pseudobarrel_sf"/>
</dbReference>
<dbReference type="AlphaFoldDB" id="A0A835JKV0"/>
<proteinExistence type="predicted"/>
<evidence type="ECO:0000256" key="4">
    <source>
        <dbReference type="ARBA" id="ARBA00023163"/>
    </source>
</evidence>
<dbReference type="GO" id="GO:0003700">
    <property type="term" value="F:DNA-binding transcription factor activity"/>
    <property type="evidence" value="ECO:0007669"/>
    <property type="project" value="InterPro"/>
</dbReference>
<evidence type="ECO:0000256" key="2">
    <source>
        <dbReference type="ARBA" id="ARBA00023015"/>
    </source>
</evidence>
<comment type="caution">
    <text evidence="7">The sequence shown here is derived from an EMBL/GenBank/DDBJ whole genome shotgun (WGS) entry which is preliminary data.</text>
</comment>
<comment type="subcellular location">
    <subcellularLocation>
        <location evidence="1">Nucleus</location>
    </subcellularLocation>
</comment>
<dbReference type="Proteomes" id="UP000657918">
    <property type="component" value="Unassembled WGS sequence"/>
</dbReference>
<keyword evidence="4" id="KW-0804">Transcription</keyword>
<feature type="domain" description="TF-B3" evidence="6">
    <location>
        <begin position="187"/>
        <end position="287"/>
    </location>
</feature>
<dbReference type="SUPFAM" id="SSF101936">
    <property type="entry name" value="DNA-binding pseudobarrel domain"/>
    <property type="match status" value="2"/>
</dbReference>
<dbReference type="SMART" id="SM01019">
    <property type="entry name" value="B3"/>
    <property type="match status" value="2"/>
</dbReference>
<keyword evidence="2" id="KW-0805">Transcription regulation</keyword>
<dbReference type="OrthoDB" id="832122at2759"/>
<dbReference type="Pfam" id="PF02362">
    <property type="entry name" value="B3"/>
    <property type="match status" value="2"/>
</dbReference>
<accession>A0A835JKV0</accession>
<name>A0A835JKV0_9ROSI</name>
<dbReference type="PANTHER" id="PTHR31140">
    <property type="entry name" value="B3 DOMAIN-CONTAINING TRANSCRIPTION FACTOR ABI3"/>
    <property type="match status" value="1"/>
</dbReference>
<dbReference type="InterPro" id="IPR044800">
    <property type="entry name" value="LEC2-like"/>
</dbReference>
<dbReference type="InterPro" id="IPR003340">
    <property type="entry name" value="B3_DNA-bd"/>
</dbReference>
<evidence type="ECO:0000256" key="1">
    <source>
        <dbReference type="ARBA" id="ARBA00004123"/>
    </source>
</evidence>
<dbReference type="PANTHER" id="PTHR31140:SF145">
    <property type="entry name" value="TF-B3 DOMAIN-CONTAINING PROTEIN"/>
    <property type="match status" value="1"/>
</dbReference>
<evidence type="ECO:0000259" key="6">
    <source>
        <dbReference type="PROSITE" id="PS50863"/>
    </source>
</evidence>